<evidence type="ECO:0000256" key="12">
    <source>
        <dbReference type="ARBA" id="ARBA00022741"/>
    </source>
</evidence>
<gene>
    <name evidence="25" type="ORF">Scep_017557</name>
</gene>
<feature type="chain" id="PRO_5043049806" description="non-specific serine/threonine protein kinase" evidence="23">
    <location>
        <begin position="26"/>
        <end position="1059"/>
    </location>
</feature>
<evidence type="ECO:0000256" key="10">
    <source>
        <dbReference type="ARBA" id="ARBA00022729"/>
    </source>
</evidence>
<dbReference type="EC" id="2.7.11.1" evidence="3"/>
<dbReference type="FunFam" id="3.80.10.10:FF:000383">
    <property type="entry name" value="Leucine-rich repeat receptor protein kinase EMS1"/>
    <property type="match status" value="1"/>
</dbReference>
<comment type="catalytic activity">
    <reaction evidence="20">
        <text>L-seryl-[protein] + ATP = O-phospho-L-seryl-[protein] + ADP + H(+)</text>
        <dbReference type="Rhea" id="RHEA:17989"/>
        <dbReference type="Rhea" id="RHEA-COMP:9863"/>
        <dbReference type="Rhea" id="RHEA-COMP:11604"/>
        <dbReference type="ChEBI" id="CHEBI:15378"/>
        <dbReference type="ChEBI" id="CHEBI:29999"/>
        <dbReference type="ChEBI" id="CHEBI:30616"/>
        <dbReference type="ChEBI" id="CHEBI:83421"/>
        <dbReference type="ChEBI" id="CHEBI:456216"/>
        <dbReference type="EC" id="2.7.11.1"/>
    </reaction>
</comment>
<dbReference type="InterPro" id="IPR008266">
    <property type="entry name" value="Tyr_kinase_AS"/>
</dbReference>
<dbReference type="SUPFAM" id="SSF56112">
    <property type="entry name" value="Protein kinase-like (PK-like)"/>
    <property type="match status" value="1"/>
</dbReference>
<accession>A0AAP0IPT6</accession>
<dbReference type="SMART" id="SM00365">
    <property type="entry name" value="LRR_SD22"/>
    <property type="match status" value="6"/>
</dbReference>
<dbReference type="InterPro" id="IPR001611">
    <property type="entry name" value="Leu-rich_rpt"/>
</dbReference>
<dbReference type="Gene3D" id="3.30.200.20">
    <property type="entry name" value="Phosphorylase Kinase, domain 1"/>
    <property type="match status" value="1"/>
</dbReference>
<keyword evidence="7" id="KW-0433">Leucine-rich repeat</keyword>
<keyword evidence="4" id="KW-1003">Cell membrane</keyword>
<dbReference type="FunFam" id="3.80.10.10:FF:000400">
    <property type="entry name" value="Nuclear pore complex protein NUP107"/>
    <property type="match status" value="1"/>
</dbReference>
<dbReference type="PRINTS" id="PR00019">
    <property type="entry name" value="LEURICHRPT"/>
</dbReference>
<evidence type="ECO:0000256" key="21">
    <source>
        <dbReference type="PROSITE-ProRule" id="PRU10141"/>
    </source>
</evidence>
<dbReference type="FunFam" id="3.30.200.20:FF:000309">
    <property type="entry name" value="Leucine-rich repeat receptor protein kinase MSP1"/>
    <property type="match status" value="1"/>
</dbReference>
<dbReference type="InterPro" id="IPR051420">
    <property type="entry name" value="Ser_Thr_Kinases_DiverseReg"/>
</dbReference>
<evidence type="ECO:0000256" key="16">
    <source>
        <dbReference type="ARBA" id="ARBA00023136"/>
    </source>
</evidence>
<dbReference type="GO" id="GO:0005886">
    <property type="term" value="C:plasma membrane"/>
    <property type="evidence" value="ECO:0007669"/>
    <property type="project" value="UniProtKB-SubCell"/>
</dbReference>
<dbReference type="Pfam" id="PF00069">
    <property type="entry name" value="Pkinase"/>
    <property type="match status" value="1"/>
</dbReference>
<reference evidence="25 26" key="1">
    <citation type="submission" date="2024-01" db="EMBL/GenBank/DDBJ databases">
        <title>Genome assemblies of Stephania.</title>
        <authorList>
            <person name="Yang L."/>
        </authorList>
    </citation>
    <scope>NUCLEOTIDE SEQUENCE [LARGE SCALE GENOMIC DNA]</scope>
    <source>
        <strain evidence="25">JXDWG</strain>
        <tissue evidence="25">Leaf</tissue>
    </source>
</reference>
<dbReference type="Pfam" id="PF00560">
    <property type="entry name" value="LRR_1"/>
    <property type="match status" value="6"/>
</dbReference>
<dbReference type="Pfam" id="PF23598">
    <property type="entry name" value="LRR_14"/>
    <property type="match status" value="1"/>
</dbReference>
<dbReference type="PANTHER" id="PTHR48005">
    <property type="entry name" value="LEUCINE RICH REPEAT KINASE 2"/>
    <property type="match status" value="1"/>
</dbReference>
<dbReference type="InterPro" id="IPR000719">
    <property type="entry name" value="Prot_kinase_dom"/>
</dbReference>
<dbReference type="SUPFAM" id="SSF52047">
    <property type="entry name" value="RNI-like"/>
    <property type="match status" value="2"/>
</dbReference>
<feature type="signal peptide" evidence="23">
    <location>
        <begin position="1"/>
        <end position="25"/>
    </location>
</feature>
<evidence type="ECO:0000256" key="6">
    <source>
        <dbReference type="ARBA" id="ARBA00022553"/>
    </source>
</evidence>
<evidence type="ECO:0000256" key="8">
    <source>
        <dbReference type="ARBA" id="ARBA00022679"/>
    </source>
</evidence>
<evidence type="ECO:0000256" key="19">
    <source>
        <dbReference type="ARBA" id="ARBA00047899"/>
    </source>
</evidence>
<dbReference type="Pfam" id="PF08263">
    <property type="entry name" value="LRRNT_2"/>
    <property type="match status" value="1"/>
</dbReference>
<evidence type="ECO:0000313" key="25">
    <source>
        <dbReference type="EMBL" id="KAK9119464.1"/>
    </source>
</evidence>
<dbReference type="PROSITE" id="PS00107">
    <property type="entry name" value="PROTEIN_KINASE_ATP"/>
    <property type="match status" value="1"/>
</dbReference>
<evidence type="ECO:0000256" key="3">
    <source>
        <dbReference type="ARBA" id="ARBA00012513"/>
    </source>
</evidence>
<organism evidence="25 26">
    <name type="scientific">Stephania cephalantha</name>
    <dbReference type="NCBI Taxonomy" id="152367"/>
    <lineage>
        <taxon>Eukaryota</taxon>
        <taxon>Viridiplantae</taxon>
        <taxon>Streptophyta</taxon>
        <taxon>Embryophyta</taxon>
        <taxon>Tracheophyta</taxon>
        <taxon>Spermatophyta</taxon>
        <taxon>Magnoliopsida</taxon>
        <taxon>Ranunculales</taxon>
        <taxon>Menispermaceae</taxon>
        <taxon>Menispermoideae</taxon>
        <taxon>Cissampelideae</taxon>
        <taxon>Stephania</taxon>
    </lineage>
</organism>
<protein>
    <recommendedName>
        <fullName evidence="3">non-specific serine/threonine protein kinase</fullName>
        <ecNumber evidence="3">2.7.11.1</ecNumber>
    </recommendedName>
</protein>
<evidence type="ECO:0000256" key="14">
    <source>
        <dbReference type="ARBA" id="ARBA00022840"/>
    </source>
</evidence>
<dbReference type="CDD" id="cd14066">
    <property type="entry name" value="STKc_IRAK"/>
    <property type="match status" value="1"/>
</dbReference>
<evidence type="ECO:0000256" key="1">
    <source>
        <dbReference type="ARBA" id="ARBA00004236"/>
    </source>
</evidence>
<dbReference type="EMBL" id="JBBNAG010000007">
    <property type="protein sequence ID" value="KAK9119464.1"/>
    <property type="molecule type" value="Genomic_DNA"/>
</dbReference>
<dbReference type="GO" id="GO:0005524">
    <property type="term" value="F:ATP binding"/>
    <property type="evidence" value="ECO:0007669"/>
    <property type="project" value="UniProtKB-UniRule"/>
</dbReference>
<evidence type="ECO:0000256" key="4">
    <source>
        <dbReference type="ARBA" id="ARBA00022475"/>
    </source>
</evidence>
<comment type="catalytic activity">
    <reaction evidence="19">
        <text>L-threonyl-[protein] + ATP = O-phospho-L-threonyl-[protein] + ADP + H(+)</text>
        <dbReference type="Rhea" id="RHEA:46608"/>
        <dbReference type="Rhea" id="RHEA-COMP:11060"/>
        <dbReference type="Rhea" id="RHEA-COMP:11605"/>
        <dbReference type="ChEBI" id="CHEBI:15378"/>
        <dbReference type="ChEBI" id="CHEBI:30013"/>
        <dbReference type="ChEBI" id="CHEBI:30616"/>
        <dbReference type="ChEBI" id="CHEBI:61977"/>
        <dbReference type="ChEBI" id="CHEBI:456216"/>
        <dbReference type="EC" id="2.7.11.1"/>
    </reaction>
</comment>
<comment type="subcellular location">
    <subcellularLocation>
        <location evidence="1">Cell membrane</location>
    </subcellularLocation>
    <subcellularLocation>
        <location evidence="2">Membrane</location>
        <topology evidence="2">Single-pass type I membrane protein</topology>
    </subcellularLocation>
</comment>
<evidence type="ECO:0000256" key="18">
    <source>
        <dbReference type="ARBA" id="ARBA00023180"/>
    </source>
</evidence>
<keyword evidence="5" id="KW-0723">Serine/threonine-protein kinase</keyword>
<dbReference type="GO" id="GO:0004674">
    <property type="term" value="F:protein serine/threonine kinase activity"/>
    <property type="evidence" value="ECO:0007669"/>
    <property type="project" value="UniProtKB-KW"/>
</dbReference>
<dbReference type="FunFam" id="3.80.10.10:FF:000177">
    <property type="entry name" value="Leucine-rich repeat receptor-like serine/threonine-protein kinase At1g17230"/>
    <property type="match status" value="1"/>
</dbReference>
<evidence type="ECO:0000256" key="20">
    <source>
        <dbReference type="ARBA" id="ARBA00048679"/>
    </source>
</evidence>
<dbReference type="InterPro" id="IPR055414">
    <property type="entry name" value="LRR_R13L4/SHOC2-like"/>
</dbReference>
<feature type="domain" description="Protein kinase" evidence="24">
    <location>
        <begin position="784"/>
        <end position="1059"/>
    </location>
</feature>
<keyword evidence="8" id="KW-0808">Transferase</keyword>
<dbReference type="PROSITE" id="PS50011">
    <property type="entry name" value="PROTEIN_KINASE_DOM"/>
    <property type="match status" value="1"/>
</dbReference>
<keyword evidence="26" id="KW-1185">Reference proteome</keyword>
<keyword evidence="18" id="KW-0325">Glycoprotein</keyword>
<evidence type="ECO:0000256" key="2">
    <source>
        <dbReference type="ARBA" id="ARBA00004479"/>
    </source>
</evidence>
<evidence type="ECO:0000256" key="5">
    <source>
        <dbReference type="ARBA" id="ARBA00022527"/>
    </source>
</evidence>
<proteinExistence type="predicted"/>
<dbReference type="InterPro" id="IPR013210">
    <property type="entry name" value="LRR_N_plant-typ"/>
</dbReference>
<dbReference type="Gene3D" id="3.80.10.10">
    <property type="entry name" value="Ribonuclease Inhibitor"/>
    <property type="match status" value="4"/>
</dbReference>
<dbReference type="PANTHER" id="PTHR48005:SF70">
    <property type="entry name" value="MDIS1-INTERACTING RECEPTOR LIKE KINASE 2-LIKE"/>
    <property type="match status" value="1"/>
</dbReference>
<keyword evidence="17" id="KW-0675">Receptor</keyword>
<dbReference type="AlphaFoldDB" id="A0AAP0IPT6"/>
<keyword evidence="6" id="KW-0597">Phosphoprotein</keyword>
<evidence type="ECO:0000256" key="22">
    <source>
        <dbReference type="SAM" id="Phobius"/>
    </source>
</evidence>
<evidence type="ECO:0000256" key="15">
    <source>
        <dbReference type="ARBA" id="ARBA00022989"/>
    </source>
</evidence>
<dbReference type="Gene3D" id="1.10.510.10">
    <property type="entry name" value="Transferase(Phosphotransferase) domain 1"/>
    <property type="match status" value="1"/>
</dbReference>
<dbReference type="InterPro" id="IPR017441">
    <property type="entry name" value="Protein_kinase_ATP_BS"/>
</dbReference>
<dbReference type="PROSITE" id="PS00109">
    <property type="entry name" value="PROTEIN_KINASE_TYR"/>
    <property type="match status" value="1"/>
</dbReference>
<comment type="caution">
    <text evidence="25">The sequence shown here is derived from an EMBL/GenBank/DDBJ whole genome shotgun (WGS) entry which is preliminary data.</text>
</comment>
<keyword evidence="12 21" id="KW-0547">Nucleotide-binding</keyword>
<keyword evidence="10 23" id="KW-0732">Signal</keyword>
<dbReference type="Proteomes" id="UP001419268">
    <property type="component" value="Unassembled WGS sequence"/>
</dbReference>
<keyword evidence="9 22" id="KW-0812">Transmembrane</keyword>
<dbReference type="PROSITE" id="PS51450">
    <property type="entry name" value="LRR"/>
    <property type="match status" value="1"/>
</dbReference>
<evidence type="ECO:0000256" key="23">
    <source>
        <dbReference type="SAM" id="SignalP"/>
    </source>
</evidence>
<keyword evidence="11" id="KW-0677">Repeat</keyword>
<dbReference type="InterPro" id="IPR003591">
    <property type="entry name" value="Leu-rich_rpt_typical-subtyp"/>
</dbReference>
<evidence type="ECO:0000259" key="24">
    <source>
        <dbReference type="PROSITE" id="PS50011"/>
    </source>
</evidence>
<feature type="transmembrane region" description="Helical" evidence="22">
    <location>
        <begin position="715"/>
        <end position="741"/>
    </location>
</feature>
<keyword evidence="13" id="KW-0418">Kinase</keyword>
<evidence type="ECO:0000313" key="26">
    <source>
        <dbReference type="Proteomes" id="UP001419268"/>
    </source>
</evidence>
<evidence type="ECO:0000256" key="17">
    <source>
        <dbReference type="ARBA" id="ARBA00023170"/>
    </source>
</evidence>
<evidence type="ECO:0000256" key="13">
    <source>
        <dbReference type="ARBA" id="ARBA00022777"/>
    </source>
</evidence>
<evidence type="ECO:0000256" key="7">
    <source>
        <dbReference type="ARBA" id="ARBA00022614"/>
    </source>
</evidence>
<dbReference type="SMART" id="SM00369">
    <property type="entry name" value="LRR_TYP"/>
    <property type="match status" value="9"/>
</dbReference>
<evidence type="ECO:0000256" key="9">
    <source>
        <dbReference type="ARBA" id="ARBA00022692"/>
    </source>
</evidence>
<sequence>MSSFTSLFLWITFMFTCICCQVAAAKELPAVDSDQVQALLRWKASLQNSTALNSWTATPIHRNPSFLAPQSPCNWFGIACNSDRSVINITVSKAGLRGTLDNLSLSSFPDLSYIDLWGNSLTGALPENIGVLYKLTDLSLSVNKFLGSLPKSIANLTRLVYLDVNANSLSGELDTLVFANLSKLSNLNLNNNYLHNLNHLGLGGNSFTGLIPPTLCNLTNLRALYLYQNSLSGPIPSEIENLKYVSQMDLSNNNLTGPIPPSLGNMSSLVLLYLYGNMLSSSIPPEIGNIQSIAVIQLSNNLLTGSIPSSMGKLKNLYHIGMDVNKLTGALPTAILNLTELNYLNLGVNELTGALPPAIVNLTKLEVLGIFLNRLSGTIPRDLGIKSTMKSFMVSENSFSGHLPQHICQGGKLERLSAFNNDFTGPIPESMKNCTSLQTISLYGNQLVGNITQDFGKYPNLTYIDLSHNNLYGELSTSWGESRNLTLLKISGNNITGIMPSNIVQLEQLKVLDLSSNQIGGNIPKELGKLSFLYNLSLKDNKLSGHVPKEMGNLANLELLDLSSNNLSRSIPREIEECSKLRYLSLSKNFFDGIIPIELGNLGSLQGVLDLSQNKLTGEITPQLGSLTKLQNLNLSHNHLNGSIPSSFTAMVSLQSVDFSHNDLEGLVPNIKAFQNATPDAFEGNKGLCGKFKGLRPCNTSLTRSGEKKNGSHKVMIIVFISLATAVLVLVLVIVCIVFFYRNKKVEKVETEEAQLRNQRDVFSIWNYDGKIAYEDIIDATEDFDSKHCIGQGGYGTVYRAELSTGQVVAVKKLHLNTDEDDDENTVEEKSLLNEMKVLAQIRHRNVVKLYGFCSHPRCMFLVYEYMEKGSLASILRDDKEATQLDWVERVKIIKGVAHALSYMHHDCPQPIIHRDITSNNVLLDEEFNARVSDFGTARLLKPDSSNCTNLAGTMGYTAPELAYTLRVTEKCDIYSFGVVVLEIIMGRHPGDIISSLSLQIAPNTMLNQILDQRLPSLEGQQIAQDVDVVVRVAISCVNSNPTSRPTMVEVCRALTVHV</sequence>
<dbReference type="FunFam" id="3.80.10.10:FF:000041">
    <property type="entry name" value="LRR receptor-like serine/threonine-protein kinase ERECTA"/>
    <property type="match status" value="1"/>
</dbReference>
<dbReference type="InterPro" id="IPR032675">
    <property type="entry name" value="LRR_dom_sf"/>
</dbReference>
<dbReference type="InterPro" id="IPR011009">
    <property type="entry name" value="Kinase-like_dom_sf"/>
</dbReference>
<keyword evidence="15 22" id="KW-1133">Transmembrane helix</keyword>
<keyword evidence="16 22" id="KW-0472">Membrane</keyword>
<dbReference type="FunFam" id="1.10.510.10:FF:000445">
    <property type="entry name" value="MDIS1-interacting receptor like kinase 2"/>
    <property type="match status" value="1"/>
</dbReference>
<evidence type="ECO:0000256" key="11">
    <source>
        <dbReference type="ARBA" id="ARBA00022737"/>
    </source>
</evidence>
<name>A0AAP0IPT6_9MAGN</name>
<keyword evidence="14 21" id="KW-0067">ATP-binding</keyword>
<feature type="binding site" evidence="21">
    <location>
        <position position="813"/>
    </location>
    <ligand>
        <name>ATP</name>
        <dbReference type="ChEBI" id="CHEBI:30616"/>
    </ligand>
</feature>